<feature type="region of interest" description="Disordered" evidence="1">
    <location>
        <begin position="261"/>
        <end position="297"/>
    </location>
</feature>
<organism evidence="2 3">
    <name type="scientific">Rangifer tarandus platyrhynchus</name>
    <name type="common">Svalbard reindeer</name>
    <dbReference type="NCBI Taxonomy" id="3082113"/>
    <lineage>
        <taxon>Eukaryota</taxon>
        <taxon>Metazoa</taxon>
        <taxon>Chordata</taxon>
        <taxon>Craniata</taxon>
        <taxon>Vertebrata</taxon>
        <taxon>Euteleostomi</taxon>
        <taxon>Mammalia</taxon>
        <taxon>Eutheria</taxon>
        <taxon>Laurasiatheria</taxon>
        <taxon>Artiodactyla</taxon>
        <taxon>Ruminantia</taxon>
        <taxon>Pecora</taxon>
        <taxon>Cervidae</taxon>
        <taxon>Odocoileinae</taxon>
        <taxon>Rangifer</taxon>
    </lineage>
</organism>
<sequence>MMTCDTETNRCGVGPWEMPRLFPPLSVVWSPRPNVRRGPVTQHFRDLVSPACVWSSMPCPSPVPGRTLPRQRLGPPAWGCSVGSRVYCALSPPRVLAEAPCPRPPPRRLKPGLDGRTLVRVSRSLSRTLCAAPLALLSPGLSGQFCPGWGCFLQNALIWKPEKSCASSGPADKEVDASGDHSGQEDPSHSGNLQEGPGVQMFMGRAPDHRPYALRAQGRDLDSSWMPPVPRGITLQAPLTRPEPRASSLLDLDCLTRWHPGRPAVGSQTPAGGAEDGTTSAFPLGFQNMPQAPLRAH</sequence>
<evidence type="ECO:0000313" key="3">
    <source>
        <dbReference type="Proteomes" id="UP001176941"/>
    </source>
</evidence>
<proteinExistence type="predicted"/>
<protein>
    <submittedName>
        <fullName evidence="2">Uncharacterized protein</fullName>
    </submittedName>
</protein>
<dbReference type="Proteomes" id="UP001176941">
    <property type="component" value="Chromosome 2"/>
</dbReference>
<accession>A0ABN8YHA7</accession>
<dbReference type="EMBL" id="OX459938">
    <property type="protein sequence ID" value="CAI9160942.1"/>
    <property type="molecule type" value="Genomic_DNA"/>
</dbReference>
<evidence type="ECO:0000313" key="2">
    <source>
        <dbReference type="EMBL" id="CAI9160942.1"/>
    </source>
</evidence>
<feature type="region of interest" description="Disordered" evidence="1">
    <location>
        <begin position="168"/>
        <end position="205"/>
    </location>
</feature>
<name>A0ABN8YHA7_RANTA</name>
<keyword evidence="3" id="KW-1185">Reference proteome</keyword>
<feature type="compositionally biased region" description="Basic and acidic residues" evidence="1">
    <location>
        <begin position="171"/>
        <end position="188"/>
    </location>
</feature>
<gene>
    <name evidence="2" type="ORF">MRATA1EN1_LOCUS9904</name>
</gene>
<evidence type="ECO:0000256" key="1">
    <source>
        <dbReference type="SAM" id="MobiDB-lite"/>
    </source>
</evidence>
<reference evidence="2" key="1">
    <citation type="submission" date="2023-04" db="EMBL/GenBank/DDBJ databases">
        <authorList>
            <consortium name="ELIXIR-Norway"/>
        </authorList>
    </citation>
    <scope>NUCLEOTIDE SEQUENCE [LARGE SCALE GENOMIC DNA]</scope>
</reference>